<reference evidence="1 2" key="1">
    <citation type="journal article" date="2011" name="J. Bacteriol.">
        <title>Genome sequence of the plant-pathogenic bacterium Dickeya dadantii 3937.</title>
        <authorList>
            <person name="Glasner J.D."/>
            <person name="Yang C.H."/>
            <person name="Reverchon S."/>
            <person name="Hugouvieux-Cotte-Pattat N."/>
            <person name="Condemine G."/>
            <person name="Bohin J.P."/>
            <person name="Van Gijsegem F."/>
            <person name="Yang S."/>
            <person name="Franza T."/>
            <person name="Expert D."/>
            <person name="Plunkett G. III"/>
            <person name="San Francisco M.J."/>
            <person name="Charkowski A.O."/>
            <person name="Py B."/>
            <person name="Bell K."/>
            <person name="Rauscher L."/>
            <person name="Rodriguez-Palenzuela P."/>
            <person name="Toussaint A."/>
            <person name="Holeva M.C."/>
            <person name="He S.Y."/>
            <person name="Douet V."/>
            <person name="Boccara M."/>
            <person name="Blanco C."/>
            <person name="Toth I."/>
            <person name="Anderson B.D."/>
            <person name="Biehl B.S."/>
            <person name="Mau B."/>
            <person name="Flynn S.M."/>
            <person name="Barras F."/>
            <person name="Lindeberg M."/>
            <person name="Birch P.R."/>
            <person name="Tsuyumu S."/>
            <person name="Shi X."/>
            <person name="Hibbing M."/>
            <person name="Yap M.N."/>
            <person name="Carpentier M."/>
            <person name="Dassa E."/>
            <person name="Umehara M."/>
            <person name="Kim J.F."/>
            <person name="Rusch M."/>
            <person name="Soni P."/>
            <person name="Mayhew G.F."/>
            <person name="Fouts D.E."/>
            <person name="Gill S.R."/>
            <person name="Blattner F.R."/>
            <person name="Keen N.T."/>
            <person name="Perna N.T."/>
        </authorList>
    </citation>
    <scope>NUCLEOTIDE SEQUENCE [LARGE SCALE GENOMIC DNA]</scope>
    <source>
        <strain evidence="1 2">3937</strain>
    </source>
</reference>
<dbReference type="eggNOG" id="ENOG502ZWTK">
    <property type="taxonomic scope" value="Bacteria"/>
</dbReference>
<protein>
    <submittedName>
        <fullName evidence="1">Uncharacterized protein</fullName>
    </submittedName>
</protein>
<dbReference type="EMBL" id="CP002038">
    <property type="protein sequence ID" value="ADM98825.1"/>
    <property type="molecule type" value="Genomic_DNA"/>
</dbReference>
<sequence length="73" mass="8255">MMIKSMVNIEQYQHFWSTPAALSLSQVNATSSDGRCAPYCLTSFFELLHSTINSHHADVLSAFFCPRFSTRHS</sequence>
<evidence type="ECO:0000313" key="2">
    <source>
        <dbReference type="Proteomes" id="UP000006859"/>
    </source>
</evidence>
<gene>
    <name evidence="1" type="ordered locus">Dda3937_04609</name>
</gene>
<proteinExistence type="predicted"/>
<organism evidence="1 2">
    <name type="scientific">Dickeya dadantii (strain 3937)</name>
    <name type="common">Erwinia chrysanthemi (strain 3937)</name>
    <dbReference type="NCBI Taxonomy" id="198628"/>
    <lineage>
        <taxon>Bacteria</taxon>
        <taxon>Pseudomonadati</taxon>
        <taxon>Pseudomonadota</taxon>
        <taxon>Gammaproteobacteria</taxon>
        <taxon>Enterobacterales</taxon>
        <taxon>Pectobacteriaceae</taxon>
        <taxon>Dickeya</taxon>
    </lineage>
</organism>
<dbReference type="KEGG" id="ddd:Dda3937_04609"/>
<dbReference type="HOGENOM" id="CLU_2698725_0_0_6"/>
<accession>E0SF83</accession>
<dbReference type="Proteomes" id="UP000006859">
    <property type="component" value="Chromosome"/>
</dbReference>
<keyword evidence="2" id="KW-1185">Reference proteome</keyword>
<name>E0SF83_DICD3</name>
<evidence type="ECO:0000313" key="1">
    <source>
        <dbReference type="EMBL" id="ADM98825.1"/>
    </source>
</evidence>
<dbReference type="AlphaFoldDB" id="E0SF83"/>